<evidence type="ECO:0000313" key="2">
    <source>
        <dbReference type="EMBL" id="PJE50544.1"/>
    </source>
</evidence>
<reference evidence="2 3" key="1">
    <citation type="submission" date="2017-09" db="EMBL/GenBank/DDBJ databases">
        <title>Depth-based differentiation of microbial function through sediment-hosted aquifers and enrichment of novel symbionts in the deep terrestrial subsurface.</title>
        <authorList>
            <person name="Probst A.J."/>
            <person name="Ladd B."/>
            <person name="Jarett J.K."/>
            <person name="Geller-Mcgrath D.E."/>
            <person name="Sieber C.M."/>
            <person name="Emerson J.B."/>
            <person name="Anantharaman K."/>
            <person name="Thomas B.C."/>
            <person name="Malmstrom R."/>
            <person name="Stieglmeier M."/>
            <person name="Klingl A."/>
            <person name="Woyke T."/>
            <person name="Ryan C.M."/>
            <person name="Banfield J.F."/>
        </authorList>
    </citation>
    <scope>NUCLEOTIDE SEQUENCE [LARGE SCALE GENOMIC DNA]</scope>
    <source>
        <strain evidence="2">CG10_big_fil_rev_8_21_14_0_10_36_16</strain>
    </source>
</reference>
<accession>A0A2J0QAC0</accession>
<evidence type="ECO:0000313" key="3">
    <source>
        <dbReference type="Proteomes" id="UP000228496"/>
    </source>
</evidence>
<name>A0A2J0QAC0_9BACT</name>
<proteinExistence type="predicted"/>
<comment type="caution">
    <text evidence="2">The sequence shown here is derived from an EMBL/GenBank/DDBJ whole genome shotgun (WGS) entry which is preliminary data.</text>
</comment>
<organism evidence="2 3">
    <name type="scientific">Candidatus Yanofskybacteria bacterium CG10_big_fil_rev_8_21_14_0_10_36_16</name>
    <dbReference type="NCBI Taxonomy" id="1975096"/>
    <lineage>
        <taxon>Bacteria</taxon>
        <taxon>Candidatus Yanofskyibacteriota</taxon>
    </lineage>
</organism>
<evidence type="ECO:0008006" key="4">
    <source>
        <dbReference type="Google" id="ProtNLM"/>
    </source>
</evidence>
<evidence type="ECO:0000256" key="1">
    <source>
        <dbReference type="SAM" id="Phobius"/>
    </source>
</evidence>
<keyword evidence="1" id="KW-0472">Membrane</keyword>
<sequence>MKFKLIKTLFNNDFPYSRAGFTVFEMLTAGTIFTIALVVVTGSFVQSLRTERRADNIKIVQEDALFVMEVISREIRVAEIQNRTGDPDCPDDQPALVLCIIHPVNGDIVYSISNNQIHRNVNGKDTILSSDNIEFTKLEFYHSGLEAGDGLQPRITILATVKSVGPNETVEIKVQTTVSQRLLQS</sequence>
<keyword evidence="1" id="KW-1133">Transmembrane helix</keyword>
<feature type="transmembrane region" description="Helical" evidence="1">
    <location>
        <begin position="20"/>
        <end position="45"/>
    </location>
</feature>
<protein>
    <recommendedName>
        <fullName evidence="4">Prepilin-type N-terminal cleavage/methylation domain-containing protein</fullName>
    </recommendedName>
</protein>
<gene>
    <name evidence="2" type="ORF">COV29_04015</name>
</gene>
<keyword evidence="1" id="KW-0812">Transmembrane</keyword>
<dbReference type="EMBL" id="PCXQ01000006">
    <property type="protein sequence ID" value="PJE50544.1"/>
    <property type="molecule type" value="Genomic_DNA"/>
</dbReference>
<dbReference type="Proteomes" id="UP000228496">
    <property type="component" value="Unassembled WGS sequence"/>
</dbReference>
<dbReference type="AlphaFoldDB" id="A0A2J0QAC0"/>